<keyword evidence="2" id="KW-0813">Transport</keyword>
<feature type="domain" description="Cytochrome b5 heme-binding" evidence="15">
    <location>
        <begin position="1"/>
        <end position="77"/>
    </location>
</feature>
<dbReference type="InterPro" id="IPR050668">
    <property type="entry name" value="Cytochrome_b5"/>
</dbReference>
<dbReference type="PANTHER" id="PTHR19359:SF150">
    <property type="entry name" value="CYTOCHROME B5"/>
    <property type="match status" value="1"/>
</dbReference>
<gene>
    <name evidence="16" type="ORF">VTJ49DRAFT_4568</name>
</gene>
<evidence type="ECO:0000256" key="9">
    <source>
        <dbReference type="ARBA" id="ARBA00023004"/>
    </source>
</evidence>
<keyword evidence="13" id="KW-1133">Transmembrane helix</keyword>
<evidence type="ECO:0000259" key="15">
    <source>
        <dbReference type="PROSITE" id="PS50255"/>
    </source>
</evidence>
<evidence type="ECO:0000256" key="1">
    <source>
        <dbReference type="ARBA" id="ARBA00004131"/>
    </source>
</evidence>
<dbReference type="InterPro" id="IPR018506">
    <property type="entry name" value="Cyt_B5_heme-BS"/>
</dbReference>
<evidence type="ECO:0000256" key="13">
    <source>
        <dbReference type="RuleBase" id="RU362121"/>
    </source>
</evidence>
<keyword evidence="5 13" id="KW-0479">Metal-binding</keyword>
<evidence type="ECO:0000256" key="3">
    <source>
        <dbReference type="ARBA" id="ARBA00022617"/>
    </source>
</evidence>
<dbReference type="Proteomes" id="UP001583172">
    <property type="component" value="Unassembled WGS sequence"/>
</dbReference>
<evidence type="ECO:0000256" key="4">
    <source>
        <dbReference type="ARBA" id="ARBA00022692"/>
    </source>
</evidence>
<comment type="similarity">
    <text evidence="12 13">Belongs to the cytochrome b5 family.</text>
</comment>
<keyword evidence="17" id="KW-1185">Reference proteome</keyword>
<proteinExistence type="inferred from homology"/>
<accession>A0ABR3VM31</accession>
<comment type="caution">
    <text evidence="16">The sequence shown here is derived from an EMBL/GenBank/DDBJ whole genome shotgun (WGS) entry which is preliminary data.</text>
</comment>
<dbReference type="InterPro" id="IPR001199">
    <property type="entry name" value="Cyt_B5-like_heme/steroid-bd"/>
</dbReference>
<evidence type="ECO:0000313" key="16">
    <source>
        <dbReference type="EMBL" id="KAL1842657.1"/>
    </source>
</evidence>
<dbReference type="PRINTS" id="PR00363">
    <property type="entry name" value="CYTOCHROMEB5"/>
</dbReference>
<organism evidence="16 17">
    <name type="scientific">Humicola insolens</name>
    <name type="common">Soft-rot fungus</name>
    <dbReference type="NCBI Taxonomy" id="85995"/>
    <lineage>
        <taxon>Eukaryota</taxon>
        <taxon>Fungi</taxon>
        <taxon>Dikarya</taxon>
        <taxon>Ascomycota</taxon>
        <taxon>Pezizomycotina</taxon>
        <taxon>Sordariomycetes</taxon>
        <taxon>Sordariomycetidae</taxon>
        <taxon>Sordariales</taxon>
        <taxon>Chaetomiaceae</taxon>
        <taxon>Mycothermus</taxon>
    </lineage>
</organism>
<evidence type="ECO:0000256" key="2">
    <source>
        <dbReference type="ARBA" id="ARBA00022448"/>
    </source>
</evidence>
<reference evidence="16 17" key="1">
    <citation type="journal article" date="2024" name="Commun. Biol.">
        <title>Comparative genomic analysis of thermophilic fungi reveals convergent evolutionary adaptations and gene losses.</title>
        <authorList>
            <person name="Steindorff A.S."/>
            <person name="Aguilar-Pontes M.V."/>
            <person name="Robinson A.J."/>
            <person name="Andreopoulos B."/>
            <person name="LaButti K."/>
            <person name="Kuo A."/>
            <person name="Mondo S."/>
            <person name="Riley R."/>
            <person name="Otillar R."/>
            <person name="Haridas S."/>
            <person name="Lipzen A."/>
            <person name="Grimwood J."/>
            <person name="Schmutz J."/>
            <person name="Clum A."/>
            <person name="Reid I.D."/>
            <person name="Moisan M.C."/>
            <person name="Butler G."/>
            <person name="Nguyen T.T.M."/>
            <person name="Dewar K."/>
            <person name="Conant G."/>
            <person name="Drula E."/>
            <person name="Henrissat B."/>
            <person name="Hansel C."/>
            <person name="Singer S."/>
            <person name="Hutchinson M.I."/>
            <person name="de Vries R.P."/>
            <person name="Natvig D.O."/>
            <person name="Powell A.J."/>
            <person name="Tsang A."/>
            <person name="Grigoriev I.V."/>
        </authorList>
    </citation>
    <scope>NUCLEOTIDE SEQUENCE [LARGE SCALE GENOMIC DNA]</scope>
    <source>
        <strain evidence="16 17">CBS 620.91</strain>
    </source>
</reference>
<feature type="transmembrane region" description="Helical" evidence="13">
    <location>
        <begin position="107"/>
        <end position="126"/>
    </location>
</feature>
<keyword evidence="8" id="KW-0249">Electron transport</keyword>
<dbReference type="Pfam" id="PF00173">
    <property type="entry name" value="Cyt-b5"/>
    <property type="match status" value="1"/>
</dbReference>
<keyword evidence="10 13" id="KW-0472">Membrane</keyword>
<evidence type="ECO:0000256" key="14">
    <source>
        <dbReference type="SAM" id="MobiDB-lite"/>
    </source>
</evidence>
<dbReference type="SUPFAM" id="SSF55856">
    <property type="entry name" value="Cytochrome b5-like heme/steroid binding domain"/>
    <property type="match status" value="1"/>
</dbReference>
<evidence type="ECO:0000313" key="17">
    <source>
        <dbReference type="Proteomes" id="UP001583172"/>
    </source>
</evidence>
<keyword evidence="3 13" id="KW-0349">Heme</keyword>
<keyword evidence="6" id="KW-0256">Endoplasmic reticulum</keyword>
<name>A0ABR3VM31_HUMIN</name>
<feature type="region of interest" description="Disordered" evidence="14">
    <location>
        <begin position="73"/>
        <end position="97"/>
    </location>
</feature>
<dbReference type="EMBL" id="JAZGSY010000036">
    <property type="protein sequence ID" value="KAL1842657.1"/>
    <property type="molecule type" value="Genomic_DNA"/>
</dbReference>
<dbReference type="Gene3D" id="3.10.120.10">
    <property type="entry name" value="Cytochrome b5-like heme/steroid binding domain"/>
    <property type="match status" value="1"/>
</dbReference>
<keyword evidence="9 13" id="KW-0408">Iron</keyword>
<evidence type="ECO:0000256" key="10">
    <source>
        <dbReference type="ARBA" id="ARBA00023136"/>
    </source>
</evidence>
<dbReference type="InterPro" id="IPR036400">
    <property type="entry name" value="Cyt_B5-like_heme/steroid_sf"/>
</dbReference>
<evidence type="ECO:0000256" key="12">
    <source>
        <dbReference type="ARBA" id="ARBA00038168"/>
    </source>
</evidence>
<evidence type="ECO:0000256" key="5">
    <source>
        <dbReference type="ARBA" id="ARBA00022723"/>
    </source>
</evidence>
<protein>
    <recommendedName>
        <fullName evidence="15">Cytochrome b5 heme-binding domain-containing protein</fullName>
    </recommendedName>
</protein>
<dbReference type="PROSITE" id="PS00191">
    <property type="entry name" value="CYTOCHROME_B5_1"/>
    <property type="match status" value="1"/>
</dbReference>
<evidence type="ECO:0000256" key="8">
    <source>
        <dbReference type="ARBA" id="ARBA00022982"/>
    </source>
</evidence>
<dbReference type="PROSITE" id="PS50255">
    <property type="entry name" value="CYTOCHROME_B5_2"/>
    <property type="match status" value="1"/>
</dbReference>
<sequence length="135" mass="14550">MASLTYQDVAEHNTKKDLYVVIHDKIYDITKFVDEHPGGEEVLLDVAGQDATEAFEDVGHSDEARETLEQLKIGTLKRNPGDPKPKTPAPGAVAPQANTSTAGFGTALYAILLVGGLLGYFGYQYLQQQQAAQSA</sequence>
<dbReference type="PANTHER" id="PTHR19359">
    <property type="entry name" value="CYTOCHROME B5"/>
    <property type="match status" value="1"/>
</dbReference>
<evidence type="ECO:0000256" key="6">
    <source>
        <dbReference type="ARBA" id="ARBA00022824"/>
    </source>
</evidence>
<evidence type="ECO:0000256" key="11">
    <source>
        <dbReference type="ARBA" id="ARBA00037877"/>
    </source>
</evidence>
<dbReference type="SMART" id="SM01117">
    <property type="entry name" value="Cyt-b5"/>
    <property type="match status" value="1"/>
</dbReference>
<keyword evidence="7" id="KW-0492">Microsome</keyword>
<keyword evidence="4 13" id="KW-0812">Transmembrane</keyword>
<evidence type="ECO:0000256" key="7">
    <source>
        <dbReference type="ARBA" id="ARBA00022848"/>
    </source>
</evidence>
<comment type="subcellular location">
    <subcellularLocation>
        <location evidence="1">Endoplasmic reticulum membrane</location>
        <topology evidence="1">Single-pass membrane protein</topology>
        <orientation evidence="1">Cytoplasmic side</orientation>
    </subcellularLocation>
    <subcellularLocation>
        <location evidence="11">Microsome membrane</location>
        <topology evidence="11">Single-pass membrane protein</topology>
        <orientation evidence="11">Cytoplasmic side</orientation>
    </subcellularLocation>
</comment>